<dbReference type="SUPFAM" id="SSF103657">
    <property type="entry name" value="BAR/IMD domain-like"/>
    <property type="match status" value="1"/>
</dbReference>
<evidence type="ECO:0000259" key="5">
    <source>
        <dbReference type="PROSITE" id="PS50002"/>
    </source>
</evidence>
<dbReference type="SMART" id="SM00721">
    <property type="entry name" value="BAR"/>
    <property type="match status" value="1"/>
</dbReference>
<feature type="coiled-coil region" evidence="3">
    <location>
        <begin position="125"/>
        <end position="152"/>
    </location>
</feature>
<dbReference type="OMA" id="ETTYYAQ"/>
<dbReference type="SUPFAM" id="SSF50044">
    <property type="entry name" value="SH3-domain"/>
    <property type="match status" value="1"/>
</dbReference>
<dbReference type="InterPro" id="IPR036028">
    <property type="entry name" value="SH3-like_dom_sf"/>
</dbReference>
<dbReference type="Gene3D" id="1.20.1270.60">
    <property type="entry name" value="Arfaptin homology (AH) domain/BAR domain"/>
    <property type="match status" value="2"/>
</dbReference>
<protein>
    <submittedName>
        <fullName evidence="6">GD25329</fullName>
    </submittedName>
</protein>
<reference evidence="6 7" key="1">
    <citation type="journal article" date="2007" name="Nature">
        <title>Evolution of genes and genomes on the Drosophila phylogeny.</title>
        <authorList>
            <consortium name="Drosophila 12 Genomes Consortium"/>
            <person name="Clark A.G."/>
            <person name="Eisen M.B."/>
            <person name="Smith D.R."/>
            <person name="Bergman C.M."/>
            <person name="Oliver B."/>
            <person name="Markow T.A."/>
            <person name="Kaufman T.C."/>
            <person name="Kellis M."/>
            <person name="Gelbart W."/>
            <person name="Iyer V.N."/>
            <person name="Pollard D.A."/>
            <person name="Sackton T.B."/>
            <person name="Larracuente A.M."/>
            <person name="Singh N.D."/>
            <person name="Abad J.P."/>
            <person name="Abt D.N."/>
            <person name="Adryan B."/>
            <person name="Aguade M."/>
            <person name="Akashi H."/>
            <person name="Anderson W.W."/>
            <person name="Aquadro C.F."/>
            <person name="Ardell D.H."/>
            <person name="Arguello R."/>
            <person name="Artieri C.G."/>
            <person name="Barbash D.A."/>
            <person name="Barker D."/>
            <person name="Barsanti P."/>
            <person name="Batterham P."/>
            <person name="Batzoglou S."/>
            <person name="Begun D."/>
            <person name="Bhutkar A."/>
            <person name="Blanco E."/>
            <person name="Bosak S.A."/>
            <person name="Bradley R.K."/>
            <person name="Brand A.D."/>
            <person name="Brent M.R."/>
            <person name="Brooks A.N."/>
            <person name="Brown R.H."/>
            <person name="Butlin R.K."/>
            <person name="Caggese C."/>
            <person name="Calvi B.R."/>
            <person name="Bernardo de Carvalho A."/>
            <person name="Caspi A."/>
            <person name="Castrezana S."/>
            <person name="Celniker S.E."/>
            <person name="Chang J.L."/>
            <person name="Chapple C."/>
            <person name="Chatterji S."/>
            <person name="Chinwalla A."/>
            <person name="Civetta A."/>
            <person name="Clifton S.W."/>
            <person name="Comeron J.M."/>
            <person name="Costello J.C."/>
            <person name="Coyne J.A."/>
            <person name="Daub J."/>
            <person name="David R.G."/>
            <person name="Delcher A.L."/>
            <person name="Delehaunty K."/>
            <person name="Do C.B."/>
            <person name="Ebling H."/>
            <person name="Edwards K."/>
            <person name="Eickbush T."/>
            <person name="Evans J.D."/>
            <person name="Filipski A."/>
            <person name="Findeiss S."/>
            <person name="Freyhult E."/>
            <person name="Fulton L."/>
            <person name="Fulton R."/>
            <person name="Garcia A.C."/>
            <person name="Gardiner A."/>
            <person name="Garfield D.A."/>
            <person name="Garvin B.E."/>
            <person name="Gibson G."/>
            <person name="Gilbert D."/>
            <person name="Gnerre S."/>
            <person name="Godfrey J."/>
            <person name="Good R."/>
            <person name="Gotea V."/>
            <person name="Gravely B."/>
            <person name="Greenberg A.J."/>
            <person name="Griffiths-Jones S."/>
            <person name="Gross S."/>
            <person name="Guigo R."/>
            <person name="Gustafson E.A."/>
            <person name="Haerty W."/>
            <person name="Hahn M.W."/>
            <person name="Halligan D.L."/>
            <person name="Halpern A.L."/>
            <person name="Halter G.M."/>
            <person name="Han M.V."/>
            <person name="Heger A."/>
            <person name="Hillier L."/>
            <person name="Hinrichs A.S."/>
            <person name="Holmes I."/>
            <person name="Hoskins R.A."/>
            <person name="Hubisz M.J."/>
            <person name="Hultmark D."/>
            <person name="Huntley M.A."/>
            <person name="Jaffe D.B."/>
            <person name="Jagadeeshan S."/>
            <person name="Jeck W.R."/>
            <person name="Johnson J."/>
            <person name="Jones C.D."/>
            <person name="Jordan W.C."/>
            <person name="Karpen G.H."/>
            <person name="Kataoka E."/>
            <person name="Keightley P.D."/>
            <person name="Kheradpour P."/>
            <person name="Kirkness E.F."/>
            <person name="Koerich L.B."/>
            <person name="Kristiansen K."/>
            <person name="Kudrna D."/>
            <person name="Kulathinal R.J."/>
            <person name="Kumar S."/>
            <person name="Kwok R."/>
            <person name="Lander E."/>
            <person name="Langley C.H."/>
            <person name="Lapoint R."/>
            <person name="Lazzaro B.P."/>
            <person name="Lee S.J."/>
            <person name="Levesque L."/>
            <person name="Li R."/>
            <person name="Lin C.F."/>
            <person name="Lin M.F."/>
            <person name="Lindblad-Toh K."/>
            <person name="Llopart A."/>
            <person name="Long M."/>
            <person name="Low L."/>
            <person name="Lozovsky E."/>
            <person name="Lu J."/>
            <person name="Luo M."/>
            <person name="Machado C.A."/>
            <person name="Makalowski W."/>
            <person name="Marzo M."/>
            <person name="Matsuda M."/>
            <person name="Matzkin L."/>
            <person name="McAllister B."/>
            <person name="McBride C.S."/>
            <person name="McKernan B."/>
            <person name="McKernan K."/>
            <person name="Mendez-Lago M."/>
            <person name="Minx P."/>
            <person name="Mollenhauer M.U."/>
            <person name="Montooth K."/>
            <person name="Mount S.M."/>
            <person name="Mu X."/>
            <person name="Myers E."/>
            <person name="Negre B."/>
            <person name="Newfeld S."/>
            <person name="Nielsen R."/>
            <person name="Noor M.A."/>
            <person name="O'Grady P."/>
            <person name="Pachter L."/>
            <person name="Papaceit M."/>
            <person name="Parisi M.J."/>
            <person name="Parisi M."/>
            <person name="Parts L."/>
            <person name="Pedersen J.S."/>
            <person name="Pesole G."/>
            <person name="Phillippy A.M."/>
            <person name="Ponting C.P."/>
            <person name="Pop M."/>
            <person name="Porcelli D."/>
            <person name="Powell J.R."/>
            <person name="Prohaska S."/>
            <person name="Pruitt K."/>
            <person name="Puig M."/>
            <person name="Quesneville H."/>
            <person name="Ram K.R."/>
            <person name="Rand D."/>
            <person name="Rasmussen M.D."/>
            <person name="Reed L.K."/>
            <person name="Reenan R."/>
            <person name="Reily A."/>
            <person name="Remington K.A."/>
            <person name="Rieger T.T."/>
            <person name="Ritchie M.G."/>
            <person name="Robin C."/>
            <person name="Rogers Y.H."/>
            <person name="Rohde C."/>
            <person name="Rozas J."/>
            <person name="Rubenfield M.J."/>
            <person name="Ruiz A."/>
            <person name="Russo S."/>
            <person name="Salzberg S.L."/>
            <person name="Sanchez-Gracia A."/>
            <person name="Saranga D.J."/>
            <person name="Sato H."/>
            <person name="Schaeffer S.W."/>
            <person name="Schatz M.C."/>
            <person name="Schlenke T."/>
            <person name="Schwartz R."/>
            <person name="Segarra C."/>
            <person name="Singh R.S."/>
            <person name="Sirot L."/>
            <person name="Sirota M."/>
            <person name="Sisneros N.B."/>
            <person name="Smith C.D."/>
            <person name="Smith T.F."/>
            <person name="Spieth J."/>
            <person name="Stage D.E."/>
            <person name="Stark A."/>
            <person name="Stephan W."/>
            <person name="Strausberg R.L."/>
            <person name="Strempel S."/>
            <person name="Sturgill D."/>
            <person name="Sutton G."/>
            <person name="Sutton G.G."/>
            <person name="Tao W."/>
            <person name="Teichmann S."/>
            <person name="Tobari Y.N."/>
            <person name="Tomimura Y."/>
            <person name="Tsolas J.M."/>
            <person name="Valente V.L."/>
            <person name="Venter E."/>
            <person name="Venter J.C."/>
            <person name="Vicario S."/>
            <person name="Vieira F.G."/>
            <person name="Vilella A.J."/>
            <person name="Villasante A."/>
            <person name="Walenz B."/>
            <person name="Wang J."/>
            <person name="Wasserman M."/>
            <person name="Watts T."/>
            <person name="Wilson D."/>
            <person name="Wilson R.K."/>
            <person name="Wing R.A."/>
            <person name="Wolfner M.F."/>
            <person name="Wong A."/>
            <person name="Wong G.K."/>
            <person name="Wu C.I."/>
            <person name="Wu G."/>
            <person name="Yamamoto D."/>
            <person name="Yang H.P."/>
            <person name="Yang S.P."/>
            <person name="Yorke J.A."/>
            <person name="Yoshida K."/>
            <person name="Zdobnov E."/>
            <person name="Zhang P."/>
            <person name="Zhang Y."/>
            <person name="Zimin A.V."/>
            <person name="Baldwin J."/>
            <person name="Abdouelleil A."/>
            <person name="Abdulkadir J."/>
            <person name="Abebe A."/>
            <person name="Abera B."/>
            <person name="Abreu J."/>
            <person name="Acer S.C."/>
            <person name="Aftuck L."/>
            <person name="Alexander A."/>
            <person name="An P."/>
            <person name="Anderson E."/>
            <person name="Anderson S."/>
            <person name="Arachi H."/>
            <person name="Azer M."/>
            <person name="Bachantsang P."/>
            <person name="Barry A."/>
            <person name="Bayul T."/>
            <person name="Berlin A."/>
            <person name="Bessette D."/>
            <person name="Bloom T."/>
            <person name="Blye J."/>
            <person name="Boguslavskiy L."/>
            <person name="Bonnet C."/>
            <person name="Boukhgalter B."/>
            <person name="Bourzgui I."/>
            <person name="Brown A."/>
            <person name="Cahill P."/>
            <person name="Channer S."/>
            <person name="Cheshatsang Y."/>
            <person name="Chuda L."/>
            <person name="Citroen M."/>
            <person name="Collymore A."/>
            <person name="Cooke P."/>
            <person name="Costello M."/>
            <person name="D'Aco K."/>
            <person name="Daza R."/>
            <person name="De Haan G."/>
            <person name="DeGray S."/>
            <person name="DeMaso C."/>
            <person name="Dhargay N."/>
            <person name="Dooley K."/>
            <person name="Dooley E."/>
            <person name="Doricent M."/>
            <person name="Dorje P."/>
            <person name="Dorjee K."/>
            <person name="Dupes A."/>
            <person name="Elong R."/>
            <person name="Falk J."/>
            <person name="Farina A."/>
            <person name="Faro S."/>
            <person name="Ferguson D."/>
            <person name="Fisher S."/>
            <person name="Foley C.D."/>
            <person name="Franke A."/>
            <person name="Friedrich D."/>
            <person name="Gadbois L."/>
            <person name="Gearin G."/>
            <person name="Gearin C.R."/>
            <person name="Giannoukos G."/>
            <person name="Goode T."/>
            <person name="Graham J."/>
            <person name="Grandbois E."/>
            <person name="Grewal S."/>
            <person name="Gyaltsen K."/>
            <person name="Hafez N."/>
            <person name="Hagos B."/>
            <person name="Hall J."/>
            <person name="Henson C."/>
            <person name="Hollinger A."/>
            <person name="Honan T."/>
            <person name="Huard M.D."/>
            <person name="Hughes L."/>
            <person name="Hurhula B."/>
            <person name="Husby M.E."/>
            <person name="Kamat A."/>
            <person name="Kanga B."/>
            <person name="Kashin S."/>
            <person name="Khazanovich D."/>
            <person name="Kisner P."/>
            <person name="Lance K."/>
            <person name="Lara M."/>
            <person name="Lee W."/>
            <person name="Lennon N."/>
            <person name="Letendre F."/>
            <person name="LeVine R."/>
            <person name="Lipovsky A."/>
            <person name="Liu X."/>
            <person name="Liu J."/>
            <person name="Liu S."/>
            <person name="Lokyitsang T."/>
            <person name="Lokyitsang Y."/>
            <person name="Lubonja R."/>
            <person name="Lui A."/>
            <person name="MacDonald P."/>
            <person name="Magnisalis V."/>
            <person name="Maru K."/>
            <person name="Matthews C."/>
            <person name="McCusker W."/>
            <person name="McDonough S."/>
            <person name="Mehta T."/>
            <person name="Meldrim J."/>
            <person name="Meneus L."/>
            <person name="Mihai O."/>
            <person name="Mihalev A."/>
            <person name="Mihova T."/>
            <person name="Mittelman R."/>
            <person name="Mlenga V."/>
            <person name="Montmayeur A."/>
            <person name="Mulrain L."/>
            <person name="Navidi A."/>
            <person name="Naylor J."/>
            <person name="Negash T."/>
            <person name="Nguyen T."/>
            <person name="Nguyen N."/>
            <person name="Nicol R."/>
            <person name="Norbu C."/>
            <person name="Norbu N."/>
            <person name="Novod N."/>
            <person name="O'Neill B."/>
            <person name="Osman S."/>
            <person name="Markiewicz E."/>
            <person name="Oyono O.L."/>
            <person name="Patti C."/>
            <person name="Phunkhang P."/>
            <person name="Pierre F."/>
            <person name="Priest M."/>
            <person name="Raghuraman S."/>
            <person name="Rege F."/>
            <person name="Reyes R."/>
            <person name="Rise C."/>
            <person name="Rogov P."/>
            <person name="Ross K."/>
            <person name="Ryan E."/>
            <person name="Settipalli S."/>
            <person name="Shea T."/>
            <person name="Sherpa N."/>
            <person name="Shi L."/>
            <person name="Shih D."/>
            <person name="Sparrow T."/>
            <person name="Spaulding J."/>
            <person name="Stalker J."/>
            <person name="Stange-Thomann N."/>
            <person name="Stavropoulos S."/>
            <person name="Stone C."/>
            <person name="Strader C."/>
            <person name="Tesfaye S."/>
            <person name="Thomson T."/>
            <person name="Thoulutsang Y."/>
            <person name="Thoulutsang D."/>
            <person name="Topham K."/>
            <person name="Topping I."/>
            <person name="Tsamla T."/>
            <person name="Vassiliev H."/>
            <person name="Vo A."/>
            <person name="Wangchuk T."/>
            <person name="Wangdi T."/>
            <person name="Weiand M."/>
            <person name="Wilkinson J."/>
            <person name="Wilson A."/>
            <person name="Yadav S."/>
            <person name="Young G."/>
            <person name="Yu Q."/>
            <person name="Zembek L."/>
            <person name="Zhong D."/>
            <person name="Zimmer A."/>
            <person name="Zwirko Z."/>
            <person name="Jaffe D.B."/>
            <person name="Alvarez P."/>
            <person name="Brockman W."/>
            <person name="Butler J."/>
            <person name="Chin C."/>
            <person name="Gnerre S."/>
            <person name="Grabherr M."/>
            <person name="Kleber M."/>
            <person name="Mauceli E."/>
            <person name="MacCallum I."/>
        </authorList>
    </citation>
    <scope>NUCLEOTIDE SEQUENCE [LARGE SCALE GENOMIC DNA]</scope>
    <source>
        <strain evidence="7">white501</strain>
    </source>
</reference>
<evidence type="ECO:0000256" key="2">
    <source>
        <dbReference type="PROSITE-ProRule" id="PRU00192"/>
    </source>
</evidence>
<dbReference type="HOGENOM" id="CLU_043817_1_1_1"/>
<dbReference type="Pfam" id="PF14604">
    <property type="entry name" value="SH3_9"/>
    <property type="match status" value="1"/>
</dbReference>
<dbReference type="SMR" id="B4QDP2"/>
<dbReference type="Gene3D" id="2.30.30.40">
    <property type="entry name" value="SH3 Domains"/>
    <property type="match status" value="1"/>
</dbReference>
<evidence type="ECO:0000256" key="4">
    <source>
        <dbReference type="SAM" id="MobiDB-lite"/>
    </source>
</evidence>
<keyword evidence="3" id="KW-0175">Coiled coil</keyword>
<organism evidence="6 7">
    <name type="scientific">Drosophila simulans</name>
    <name type="common">Fruit fly</name>
    <dbReference type="NCBI Taxonomy" id="7240"/>
    <lineage>
        <taxon>Eukaryota</taxon>
        <taxon>Metazoa</taxon>
        <taxon>Ecdysozoa</taxon>
        <taxon>Arthropoda</taxon>
        <taxon>Hexapoda</taxon>
        <taxon>Insecta</taxon>
        <taxon>Pterygota</taxon>
        <taxon>Neoptera</taxon>
        <taxon>Endopterygota</taxon>
        <taxon>Diptera</taxon>
        <taxon>Brachycera</taxon>
        <taxon>Muscomorpha</taxon>
        <taxon>Ephydroidea</taxon>
        <taxon>Drosophilidae</taxon>
        <taxon>Drosophila</taxon>
        <taxon>Sophophora</taxon>
    </lineage>
</organism>
<dbReference type="PhylomeDB" id="B4QDP2"/>
<feature type="region of interest" description="Disordered" evidence="4">
    <location>
        <begin position="219"/>
        <end position="249"/>
    </location>
</feature>
<dbReference type="InterPro" id="IPR004148">
    <property type="entry name" value="BAR_dom"/>
</dbReference>
<dbReference type="GO" id="GO:0005737">
    <property type="term" value="C:cytoplasm"/>
    <property type="evidence" value="ECO:0007669"/>
    <property type="project" value="InterPro"/>
</dbReference>
<dbReference type="OrthoDB" id="14167at2759"/>
<dbReference type="PROSITE" id="PS50002">
    <property type="entry name" value="SH3"/>
    <property type="match status" value="1"/>
</dbReference>
<feature type="domain" description="SH3" evidence="5">
    <location>
        <begin position="253"/>
        <end position="314"/>
    </location>
</feature>
<evidence type="ECO:0000313" key="7">
    <source>
        <dbReference type="Proteomes" id="UP000000304"/>
    </source>
</evidence>
<evidence type="ECO:0000313" key="6">
    <source>
        <dbReference type="EMBL" id="EDX07798.1"/>
    </source>
</evidence>
<gene>
    <name evidence="6" type="primary">Dsim\GD25329</name>
    <name evidence="6" type="ORF">Dsim_GD25329</name>
</gene>
<dbReference type="EMBL" id="CM000362">
    <property type="protein sequence ID" value="EDX07798.1"/>
    <property type="molecule type" value="Genomic_DNA"/>
</dbReference>
<evidence type="ECO:0000256" key="1">
    <source>
        <dbReference type="ARBA" id="ARBA00022443"/>
    </source>
</evidence>
<dbReference type="InterPro" id="IPR001452">
    <property type="entry name" value="SH3_domain"/>
</dbReference>
<name>B4QDP2_DROSI</name>
<dbReference type="STRING" id="7240.B4QDP2"/>
<keyword evidence="7" id="KW-1185">Reference proteome</keyword>
<keyword evidence="1 2" id="KW-0728">SH3 domain</keyword>
<dbReference type="FunFam" id="2.30.30.40:FF:000299">
    <property type="entry name" value="Endophilin B, isoform A"/>
    <property type="match status" value="1"/>
</dbReference>
<dbReference type="InterPro" id="IPR027267">
    <property type="entry name" value="AH/BAR_dom_sf"/>
</dbReference>
<dbReference type="AlphaFoldDB" id="B4QDP2"/>
<dbReference type="SMART" id="SM00326">
    <property type="entry name" value="SH3"/>
    <property type="match status" value="1"/>
</dbReference>
<dbReference type="Pfam" id="PF03114">
    <property type="entry name" value="BAR"/>
    <property type="match status" value="2"/>
</dbReference>
<accession>B4QDP2</accession>
<dbReference type="CDD" id="cd11802">
    <property type="entry name" value="SH3_Endophilin_B"/>
    <property type="match status" value="1"/>
</dbReference>
<dbReference type="Proteomes" id="UP000000304">
    <property type="component" value="Chromosome 2R"/>
</dbReference>
<proteinExistence type="predicted"/>
<evidence type="ECO:0000256" key="3">
    <source>
        <dbReference type="SAM" id="Coils"/>
    </source>
</evidence>
<sequence>MNINLPNFNVKNLVKEAGSTISRVVQLTEEKLGTTERTEYDLHFQNLAERADVTKTWTEKIVRDTESVLIPNPQNRVEDFIFEKIEKSKPKRLSNLEHLALDMIEAGGDFGQDLPYGQALIKKDGISLEAVLEQAERDLRVAQAEFDRQAEITKLLLDGISTSQASHLRHLHAFIQTQVRYYKQCGDVMEQLQRELANLGGPTPYIPLDVNEASASKSNISSGAAARGPGNNHSANMAATGHKPNQPMHVSTDQMQRARVLCSYDAKDHTELNLSANEVIFVTECSPVNEDYMYGKQGLLKGLVPRAFVEMLDEEHDVTL</sequence>